<keyword evidence="3" id="KW-1185">Reference proteome</keyword>
<dbReference type="Proteomes" id="UP000054097">
    <property type="component" value="Unassembled WGS sequence"/>
</dbReference>
<organism evidence="2 3">
    <name type="scientific">Serendipita vermifera MAFF 305830</name>
    <dbReference type="NCBI Taxonomy" id="933852"/>
    <lineage>
        <taxon>Eukaryota</taxon>
        <taxon>Fungi</taxon>
        <taxon>Dikarya</taxon>
        <taxon>Basidiomycota</taxon>
        <taxon>Agaricomycotina</taxon>
        <taxon>Agaricomycetes</taxon>
        <taxon>Sebacinales</taxon>
        <taxon>Serendipitaceae</taxon>
        <taxon>Serendipita</taxon>
    </lineage>
</organism>
<name>A0A0C3AUI6_SERVB</name>
<dbReference type="Pfam" id="PF13489">
    <property type="entry name" value="Methyltransf_23"/>
    <property type="match status" value="1"/>
</dbReference>
<reference evidence="3" key="2">
    <citation type="submission" date="2015-01" db="EMBL/GenBank/DDBJ databases">
        <title>Evolutionary Origins and Diversification of the Mycorrhizal Mutualists.</title>
        <authorList>
            <consortium name="DOE Joint Genome Institute"/>
            <consortium name="Mycorrhizal Genomics Consortium"/>
            <person name="Kohler A."/>
            <person name="Kuo A."/>
            <person name="Nagy L.G."/>
            <person name="Floudas D."/>
            <person name="Copeland A."/>
            <person name="Barry K.W."/>
            <person name="Cichocki N."/>
            <person name="Veneault-Fourrey C."/>
            <person name="LaButti K."/>
            <person name="Lindquist E.A."/>
            <person name="Lipzen A."/>
            <person name="Lundell T."/>
            <person name="Morin E."/>
            <person name="Murat C."/>
            <person name="Riley R."/>
            <person name="Ohm R."/>
            <person name="Sun H."/>
            <person name="Tunlid A."/>
            <person name="Henrissat B."/>
            <person name="Grigoriev I.V."/>
            <person name="Hibbett D.S."/>
            <person name="Martin F."/>
        </authorList>
    </citation>
    <scope>NUCLEOTIDE SEQUENCE [LARGE SCALE GENOMIC DNA]</scope>
    <source>
        <strain evidence="3">MAFF 305830</strain>
    </source>
</reference>
<dbReference type="InterPro" id="IPR029063">
    <property type="entry name" value="SAM-dependent_MTases_sf"/>
</dbReference>
<dbReference type="PANTHER" id="PTHR43591">
    <property type="entry name" value="METHYLTRANSFERASE"/>
    <property type="match status" value="1"/>
</dbReference>
<evidence type="ECO:0000313" key="2">
    <source>
        <dbReference type="EMBL" id="KIM23689.1"/>
    </source>
</evidence>
<evidence type="ECO:0008006" key="4">
    <source>
        <dbReference type="Google" id="ProtNLM"/>
    </source>
</evidence>
<feature type="region of interest" description="Disordered" evidence="1">
    <location>
        <begin position="367"/>
        <end position="388"/>
    </location>
</feature>
<dbReference type="STRING" id="933852.A0A0C3AUI6"/>
<gene>
    <name evidence="2" type="ORF">M408DRAFT_251117</name>
</gene>
<dbReference type="CDD" id="cd02440">
    <property type="entry name" value="AdoMet_MTases"/>
    <property type="match status" value="1"/>
</dbReference>
<feature type="compositionally biased region" description="Polar residues" evidence="1">
    <location>
        <begin position="371"/>
        <end position="382"/>
    </location>
</feature>
<dbReference type="PANTHER" id="PTHR43591:SF105">
    <property type="entry name" value="METHYLTRANSFERASE DOMAIN-CONTAINING PROTEIN-RELATED"/>
    <property type="match status" value="1"/>
</dbReference>
<sequence>MQNNASNQASKPALLVDQVAFNYSASQAATSHFGSISAQSNDRIVRKEGGREFNTLSEVYPLPADDGDRLDKQHRAFSLSLGGLYPAPEVVRAVLAPQAGVTKRILDIGCGSGIWCTEMAREFPHCQVLGIDLAPVPLDPEDLPPNCSFEMDDVNQGLDHLQGMYDLVHARAFAIGLKDFRTSLQQIVECLKPGGILIWMDGDYDFYSGWPMTYVPYWSSSNPHGSYTQRVLYEFRKSAILSGSDVRTMEKVLQEGFWNNAPMLDPGTCKTAGVYLPIGPWCEQGDPAQQEQLKYVGMLLRHMFFETSKATQPSIIKAGWSKQESDRWAARMREGMRFWLFGLCNRVMNKSGRMSTRYYGFPNAPRMGSSAGRTEFTSTDAPYSSYRR</sequence>
<accession>A0A0C3AUI6</accession>
<protein>
    <recommendedName>
        <fullName evidence="4">Methyltransferase domain-containing protein</fullName>
    </recommendedName>
</protein>
<dbReference type="EMBL" id="KN824333">
    <property type="protein sequence ID" value="KIM23689.1"/>
    <property type="molecule type" value="Genomic_DNA"/>
</dbReference>
<evidence type="ECO:0000313" key="3">
    <source>
        <dbReference type="Proteomes" id="UP000054097"/>
    </source>
</evidence>
<dbReference type="SUPFAM" id="SSF53335">
    <property type="entry name" value="S-adenosyl-L-methionine-dependent methyltransferases"/>
    <property type="match status" value="1"/>
</dbReference>
<dbReference type="HOGENOM" id="CLU_010595_5_0_1"/>
<evidence type="ECO:0000256" key="1">
    <source>
        <dbReference type="SAM" id="MobiDB-lite"/>
    </source>
</evidence>
<dbReference type="AlphaFoldDB" id="A0A0C3AUI6"/>
<dbReference type="GO" id="GO:0008168">
    <property type="term" value="F:methyltransferase activity"/>
    <property type="evidence" value="ECO:0007669"/>
    <property type="project" value="TreeGrafter"/>
</dbReference>
<reference evidence="2 3" key="1">
    <citation type="submission" date="2014-04" db="EMBL/GenBank/DDBJ databases">
        <authorList>
            <consortium name="DOE Joint Genome Institute"/>
            <person name="Kuo A."/>
            <person name="Zuccaro A."/>
            <person name="Kohler A."/>
            <person name="Nagy L.G."/>
            <person name="Floudas D."/>
            <person name="Copeland A."/>
            <person name="Barry K.W."/>
            <person name="Cichocki N."/>
            <person name="Veneault-Fourrey C."/>
            <person name="LaButti K."/>
            <person name="Lindquist E.A."/>
            <person name="Lipzen A."/>
            <person name="Lundell T."/>
            <person name="Morin E."/>
            <person name="Murat C."/>
            <person name="Sun H."/>
            <person name="Tunlid A."/>
            <person name="Henrissat B."/>
            <person name="Grigoriev I.V."/>
            <person name="Hibbett D.S."/>
            <person name="Martin F."/>
            <person name="Nordberg H.P."/>
            <person name="Cantor M.N."/>
            <person name="Hua S.X."/>
        </authorList>
    </citation>
    <scope>NUCLEOTIDE SEQUENCE [LARGE SCALE GENOMIC DNA]</scope>
    <source>
        <strain evidence="2 3">MAFF 305830</strain>
    </source>
</reference>
<dbReference type="Gene3D" id="3.40.50.150">
    <property type="entry name" value="Vaccinia Virus protein VP39"/>
    <property type="match status" value="1"/>
</dbReference>
<dbReference type="OrthoDB" id="2013972at2759"/>
<proteinExistence type="predicted"/>